<evidence type="ECO:0008006" key="3">
    <source>
        <dbReference type="Google" id="ProtNLM"/>
    </source>
</evidence>
<organism evidence="1 2">
    <name type="scientific">[Roseibacterium] beibuensis</name>
    <dbReference type="NCBI Taxonomy" id="1193142"/>
    <lineage>
        <taxon>Bacteria</taxon>
        <taxon>Pseudomonadati</taxon>
        <taxon>Pseudomonadota</taxon>
        <taxon>Alphaproteobacteria</taxon>
        <taxon>Rhodobacterales</taxon>
        <taxon>Roseobacteraceae</taxon>
        <taxon>Roseicyclus</taxon>
    </lineage>
</organism>
<dbReference type="RefSeq" id="WP_259553273.1">
    <property type="nucleotide sequence ID" value="NZ_BAABHW010000006.1"/>
</dbReference>
<accession>A0ABP9LNC2</accession>
<dbReference type="Pfam" id="PF13704">
    <property type="entry name" value="Glyco_tranf_2_4"/>
    <property type="match status" value="1"/>
</dbReference>
<protein>
    <recommendedName>
        <fullName evidence="3">Glycosyl transferase family 2</fullName>
    </recommendedName>
</protein>
<reference evidence="2" key="1">
    <citation type="journal article" date="2019" name="Int. J. Syst. Evol. Microbiol.">
        <title>The Global Catalogue of Microorganisms (GCM) 10K type strain sequencing project: providing services to taxonomists for standard genome sequencing and annotation.</title>
        <authorList>
            <consortium name="The Broad Institute Genomics Platform"/>
            <consortium name="The Broad Institute Genome Sequencing Center for Infectious Disease"/>
            <person name="Wu L."/>
            <person name="Ma J."/>
        </authorList>
    </citation>
    <scope>NUCLEOTIDE SEQUENCE [LARGE SCALE GENOMIC DNA]</scope>
    <source>
        <strain evidence="2">JCM 18015</strain>
    </source>
</reference>
<gene>
    <name evidence="1" type="ORF">GCM10023209_33830</name>
</gene>
<keyword evidence="2" id="KW-1185">Reference proteome</keyword>
<comment type="caution">
    <text evidence="1">The sequence shown here is derived from an EMBL/GenBank/DDBJ whole genome shotgun (WGS) entry which is preliminary data.</text>
</comment>
<dbReference type="EMBL" id="BAABHW010000006">
    <property type="protein sequence ID" value="GAA5080353.1"/>
    <property type="molecule type" value="Genomic_DNA"/>
</dbReference>
<sequence length="293" mass="32857">MRVAAVTHVRKDDFFLDIWVRYYGRLLGRENLYVMLDGDDWQTEVDLSGVNVSLMEGRSGHRIADNERFIKAHWDLLTALQGQYDFFVRGDCDEIVCVDPQSGRSFHEAIQDAADVGYRYTKGIEVVEVPGETPLDPSKPLMAQRSVGAISKLYVKPNIVSGPTELTIGGHVAVGKPVALSHDLLMLHMANASLRHLEMKVGVRTSEQVGVTFTNHTSGRLSLTRNVAACRDIVPYDDVADKVYTEIGKRGDRGATRPRDLKTYNAIYGHDIENPWENRIMVVSLPDRFDDII</sequence>
<proteinExistence type="predicted"/>
<evidence type="ECO:0000313" key="1">
    <source>
        <dbReference type="EMBL" id="GAA5080353.1"/>
    </source>
</evidence>
<evidence type="ECO:0000313" key="2">
    <source>
        <dbReference type="Proteomes" id="UP001499910"/>
    </source>
</evidence>
<dbReference type="Proteomes" id="UP001499910">
    <property type="component" value="Unassembled WGS sequence"/>
</dbReference>
<name>A0ABP9LNC2_9RHOB</name>